<keyword evidence="2" id="KW-0282">Flagellum</keyword>
<gene>
    <name evidence="2" type="ORF">V1633_13420</name>
</gene>
<feature type="region of interest" description="Disordered" evidence="1">
    <location>
        <begin position="58"/>
        <end position="115"/>
    </location>
</feature>
<feature type="region of interest" description="Disordered" evidence="1">
    <location>
        <begin position="1"/>
        <end position="23"/>
    </location>
</feature>
<keyword evidence="2" id="KW-0966">Cell projection</keyword>
<organism evidence="2 3">
    <name type="scientific">Plantactinospora sonchi</name>
    <dbReference type="NCBI Taxonomy" id="1544735"/>
    <lineage>
        <taxon>Bacteria</taxon>
        <taxon>Bacillati</taxon>
        <taxon>Actinomycetota</taxon>
        <taxon>Actinomycetes</taxon>
        <taxon>Micromonosporales</taxon>
        <taxon>Micromonosporaceae</taxon>
        <taxon>Plantactinospora</taxon>
    </lineage>
</organism>
<protein>
    <submittedName>
        <fullName evidence="2">Flagellar biosynthesis protein FlgA</fullName>
    </submittedName>
</protein>
<feature type="compositionally biased region" description="Low complexity" evidence="1">
    <location>
        <begin position="71"/>
        <end position="95"/>
    </location>
</feature>
<evidence type="ECO:0000313" key="3">
    <source>
        <dbReference type="Proteomes" id="UP001332243"/>
    </source>
</evidence>
<accession>A0ABU7RSJ8</accession>
<reference evidence="2 3" key="1">
    <citation type="submission" date="2024-01" db="EMBL/GenBank/DDBJ databases">
        <title>Genome insights into Plantactinospora sonchi sp. nov.</title>
        <authorList>
            <person name="Wang L."/>
        </authorList>
    </citation>
    <scope>NUCLEOTIDE SEQUENCE [LARGE SCALE GENOMIC DNA]</scope>
    <source>
        <strain evidence="2 3">NEAU-QY2</strain>
    </source>
</reference>
<dbReference type="EMBL" id="JAZGQK010000011">
    <property type="protein sequence ID" value="MEE6259485.1"/>
    <property type="molecule type" value="Genomic_DNA"/>
</dbReference>
<evidence type="ECO:0000256" key="1">
    <source>
        <dbReference type="SAM" id="MobiDB-lite"/>
    </source>
</evidence>
<evidence type="ECO:0000313" key="2">
    <source>
        <dbReference type="EMBL" id="MEE6259485.1"/>
    </source>
</evidence>
<dbReference type="Proteomes" id="UP001332243">
    <property type="component" value="Unassembled WGS sequence"/>
</dbReference>
<name>A0ABU7RSJ8_9ACTN</name>
<sequence>MAFDRTHTEGDASLHPSRWPPRLTGGSTLRWVLAAVLLLLAFGVLQLRQPTCVAPEPTGVLGLPGPGPSGTAGSPDDPSGTARPPGGRAGPGAAADGQSRRDTAPDGPDPALPVPAGTVGVPIRLAEPAALVVARPGVRVDLLAVPEPARAAGKPLLVAGRALVLDVLGPEEGALYLALRPEQARRAVAMPGTTRFSIIVQP</sequence>
<dbReference type="RefSeq" id="WP_331214607.1">
    <property type="nucleotide sequence ID" value="NZ_JAZGQK010000011.1"/>
</dbReference>
<proteinExistence type="predicted"/>
<comment type="caution">
    <text evidence="2">The sequence shown here is derived from an EMBL/GenBank/DDBJ whole genome shotgun (WGS) entry which is preliminary data.</text>
</comment>
<feature type="compositionally biased region" description="Basic and acidic residues" evidence="1">
    <location>
        <begin position="1"/>
        <end position="12"/>
    </location>
</feature>
<keyword evidence="3" id="KW-1185">Reference proteome</keyword>
<keyword evidence="2" id="KW-0969">Cilium</keyword>